<dbReference type="Proteomes" id="UP000579945">
    <property type="component" value="Unassembled WGS sequence"/>
</dbReference>
<evidence type="ECO:0000313" key="3">
    <source>
        <dbReference type="EMBL" id="MBB3731747.1"/>
    </source>
</evidence>
<dbReference type="AlphaFoldDB" id="A0A7W5VP85"/>
<sequence length="257" mass="28023">MPSIVDGLLDAAQRDLGYREQSNGYTKFGEWYYANVDKSDSYFKTAPWCDMFVTWAAHQAGVEEYVGEFAYTVDHAKWFRQQDAWSEEPEPGAIVFFDWSGGDSVEGIDHVGIVEKVDGAKVFTIEGNADRVWLKRKERDPGKIVGYGLPRKVQENLGARVESASEQVESAAVGSASEPPMKASAVQHVSVSARQPFAGVTSELPQVQDATASAAVLVALLCTAVAVKRVRDRRPAHAVGGGGRSHRASGWSRDLFA</sequence>
<dbReference type="EMBL" id="JACIBV010000001">
    <property type="protein sequence ID" value="MBB3731747.1"/>
    <property type="molecule type" value="Genomic_DNA"/>
</dbReference>
<evidence type="ECO:0000259" key="2">
    <source>
        <dbReference type="Pfam" id="PF05257"/>
    </source>
</evidence>
<dbReference type="Pfam" id="PF05257">
    <property type="entry name" value="CHAP"/>
    <property type="match status" value="1"/>
</dbReference>
<dbReference type="SUPFAM" id="SSF54001">
    <property type="entry name" value="Cysteine proteinases"/>
    <property type="match status" value="1"/>
</dbReference>
<organism evidence="3 4">
    <name type="scientific">Nonomuraea dietziae</name>
    <dbReference type="NCBI Taxonomy" id="65515"/>
    <lineage>
        <taxon>Bacteria</taxon>
        <taxon>Bacillati</taxon>
        <taxon>Actinomycetota</taxon>
        <taxon>Actinomycetes</taxon>
        <taxon>Streptosporangiales</taxon>
        <taxon>Streptosporangiaceae</taxon>
        <taxon>Nonomuraea</taxon>
    </lineage>
</organism>
<feature type="domain" description="Peptidase C51" evidence="2">
    <location>
        <begin position="42"/>
        <end position="128"/>
    </location>
</feature>
<proteinExistence type="predicted"/>
<dbReference type="GeneID" id="95393820"/>
<evidence type="ECO:0000313" key="4">
    <source>
        <dbReference type="Proteomes" id="UP000579945"/>
    </source>
</evidence>
<comment type="caution">
    <text evidence="3">The sequence shown here is derived from an EMBL/GenBank/DDBJ whole genome shotgun (WGS) entry which is preliminary data.</text>
</comment>
<feature type="region of interest" description="Disordered" evidence="1">
    <location>
        <begin position="235"/>
        <end position="257"/>
    </location>
</feature>
<gene>
    <name evidence="3" type="ORF">FHR33_007607</name>
</gene>
<protein>
    <recommendedName>
        <fullName evidence="2">Peptidase C51 domain-containing protein</fullName>
    </recommendedName>
</protein>
<dbReference type="RefSeq" id="WP_183658152.1">
    <property type="nucleotide sequence ID" value="NZ_BAAAXX010000129.1"/>
</dbReference>
<accession>A0A7W5VP85</accession>
<dbReference type="InterPro" id="IPR038765">
    <property type="entry name" value="Papain-like_cys_pep_sf"/>
</dbReference>
<dbReference type="Gene3D" id="3.90.1720.10">
    <property type="entry name" value="endopeptidase domain like (from Nostoc punctiforme)"/>
    <property type="match status" value="1"/>
</dbReference>
<dbReference type="InterPro" id="IPR007921">
    <property type="entry name" value="CHAP_dom"/>
</dbReference>
<name>A0A7W5VP85_9ACTN</name>
<reference evidence="3 4" key="1">
    <citation type="submission" date="2020-08" db="EMBL/GenBank/DDBJ databases">
        <title>Sequencing the genomes of 1000 actinobacteria strains.</title>
        <authorList>
            <person name="Klenk H.-P."/>
        </authorList>
    </citation>
    <scope>NUCLEOTIDE SEQUENCE [LARGE SCALE GENOMIC DNA]</scope>
    <source>
        <strain evidence="3 4">DSM 44320</strain>
    </source>
</reference>
<evidence type="ECO:0000256" key="1">
    <source>
        <dbReference type="SAM" id="MobiDB-lite"/>
    </source>
</evidence>
<keyword evidence="4" id="KW-1185">Reference proteome</keyword>